<dbReference type="GO" id="GO:0005886">
    <property type="term" value="C:plasma membrane"/>
    <property type="evidence" value="ECO:0007669"/>
    <property type="project" value="UniProtKB-SubCell"/>
</dbReference>
<dbReference type="Pfam" id="PF01741">
    <property type="entry name" value="MscL"/>
    <property type="match status" value="1"/>
</dbReference>
<proteinExistence type="inferred from homology"/>
<evidence type="ECO:0000256" key="4">
    <source>
        <dbReference type="ARBA" id="ARBA00022475"/>
    </source>
</evidence>
<evidence type="ECO:0000256" key="9">
    <source>
        <dbReference type="ARBA" id="ARBA00023303"/>
    </source>
</evidence>
<keyword evidence="6 10" id="KW-1133">Transmembrane helix</keyword>
<keyword evidence="5 10" id="KW-0812">Transmembrane</keyword>
<evidence type="ECO:0000256" key="7">
    <source>
        <dbReference type="ARBA" id="ARBA00023065"/>
    </source>
</evidence>
<dbReference type="NCBIfam" id="NF001843">
    <property type="entry name" value="PRK00567.1-4"/>
    <property type="match status" value="1"/>
</dbReference>
<organism evidence="11 12">
    <name type="scientific">Candidatus Nitrosymbiomonas proteolyticus</name>
    <dbReference type="NCBI Taxonomy" id="2608984"/>
    <lineage>
        <taxon>Bacteria</taxon>
        <taxon>Bacillati</taxon>
        <taxon>Armatimonadota</taxon>
        <taxon>Armatimonadota incertae sedis</taxon>
        <taxon>Candidatus Nitrosymbiomonas</taxon>
    </lineage>
</organism>
<comment type="caution">
    <text evidence="10">Lacks conserved residue(s) required for the propagation of feature annotation.</text>
</comment>
<evidence type="ECO:0000313" key="11">
    <source>
        <dbReference type="EMBL" id="BBO24717.1"/>
    </source>
</evidence>
<gene>
    <name evidence="10" type="primary">mscL</name>
    <name evidence="11" type="ORF">NPRO_23120</name>
</gene>
<evidence type="ECO:0000256" key="1">
    <source>
        <dbReference type="ARBA" id="ARBA00004651"/>
    </source>
</evidence>
<evidence type="ECO:0000256" key="6">
    <source>
        <dbReference type="ARBA" id="ARBA00022989"/>
    </source>
</evidence>
<evidence type="ECO:0000256" key="8">
    <source>
        <dbReference type="ARBA" id="ARBA00023136"/>
    </source>
</evidence>
<feature type="transmembrane region" description="Helical" evidence="10">
    <location>
        <begin position="80"/>
        <end position="101"/>
    </location>
</feature>
<comment type="subunit">
    <text evidence="10">Homopentamer.</text>
</comment>
<sequence length="150" mass="15935">MFNEFKKFALRGNMVDLAVGVILGAAFGKIVSSLVDDVIMPPLGLVLGKVDFNNLFVDLSGQGFKTLAEAKAAAAPTLNYGAFITVTLNFLIVAFAVFLMVKAFNRLTEARAKDEPAAAPTTHACPFCLSEIPIAAKKCPHCTSELQPAS</sequence>
<dbReference type="Proteomes" id="UP000662873">
    <property type="component" value="Chromosome"/>
</dbReference>
<keyword evidence="9 10" id="KW-0407">Ion channel</keyword>
<accession>A0A809S681</accession>
<dbReference type="PANTHER" id="PTHR30266:SF2">
    <property type="entry name" value="LARGE-CONDUCTANCE MECHANOSENSITIVE CHANNEL"/>
    <property type="match status" value="1"/>
</dbReference>
<protein>
    <recommendedName>
        <fullName evidence="10">Large-conductance mechanosensitive channel</fullName>
    </recommendedName>
</protein>
<keyword evidence="3 10" id="KW-0813">Transport</keyword>
<dbReference type="InterPro" id="IPR036019">
    <property type="entry name" value="MscL_channel"/>
</dbReference>
<dbReference type="NCBIfam" id="NF010557">
    <property type="entry name" value="PRK13952.1"/>
    <property type="match status" value="1"/>
</dbReference>
<reference evidence="11" key="1">
    <citation type="journal article" name="DNA Res.">
        <title>The physiological potential of anammox bacteria as revealed by their core genome structure.</title>
        <authorList>
            <person name="Okubo T."/>
            <person name="Toyoda A."/>
            <person name="Fukuhara K."/>
            <person name="Uchiyama I."/>
            <person name="Harigaya Y."/>
            <person name="Kuroiwa M."/>
            <person name="Suzuki T."/>
            <person name="Murakami Y."/>
            <person name="Suwa Y."/>
            <person name="Takami H."/>
        </authorList>
    </citation>
    <scope>NUCLEOTIDE SEQUENCE</scope>
    <source>
        <strain evidence="11">317325-2</strain>
    </source>
</reference>
<dbReference type="SUPFAM" id="SSF81330">
    <property type="entry name" value="Gated mechanosensitive channel"/>
    <property type="match status" value="1"/>
</dbReference>
<dbReference type="PRINTS" id="PR01264">
    <property type="entry name" value="MECHCHANNEL"/>
</dbReference>
<dbReference type="AlphaFoldDB" id="A0A809S681"/>
<comment type="similarity">
    <text evidence="2 10">Belongs to the MscL family.</text>
</comment>
<keyword evidence="8 10" id="KW-0472">Membrane</keyword>
<dbReference type="GO" id="GO:0008381">
    <property type="term" value="F:mechanosensitive monoatomic ion channel activity"/>
    <property type="evidence" value="ECO:0007669"/>
    <property type="project" value="UniProtKB-UniRule"/>
</dbReference>
<dbReference type="KEGG" id="npy:NPRO_23120"/>
<dbReference type="NCBIfam" id="TIGR00220">
    <property type="entry name" value="mscL"/>
    <property type="match status" value="1"/>
</dbReference>
<evidence type="ECO:0000256" key="5">
    <source>
        <dbReference type="ARBA" id="ARBA00022692"/>
    </source>
</evidence>
<evidence type="ECO:0000256" key="3">
    <source>
        <dbReference type="ARBA" id="ARBA00022448"/>
    </source>
</evidence>
<comment type="function">
    <text evidence="10">Channel that opens in response to stretch forces in the membrane lipid bilayer. May participate in the regulation of osmotic pressure changes within the cell.</text>
</comment>
<comment type="subcellular location">
    <subcellularLocation>
        <location evidence="1 10">Cell membrane</location>
        <topology evidence="1 10">Multi-pass membrane protein</topology>
    </subcellularLocation>
</comment>
<dbReference type="EMBL" id="AP021858">
    <property type="protein sequence ID" value="BBO24717.1"/>
    <property type="molecule type" value="Genomic_DNA"/>
</dbReference>
<dbReference type="PROSITE" id="PS01327">
    <property type="entry name" value="MSCL"/>
    <property type="match status" value="1"/>
</dbReference>
<dbReference type="InterPro" id="IPR037673">
    <property type="entry name" value="MSC/AndL"/>
</dbReference>
<dbReference type="InterPro" id="IPR019823">
    <property type="entry name" value="Mechanosensitive_channel_CS"/>
</dbReference>
<dbReference type="InterPro" id="IPR001185">
    <property type="entry name" value="MS_channel"/>
</dbReference>
<name>A0A809S681_9BACT</name>
<dbReference type="PANTHER" id="PTHR30266">
    <property type="entry name" value="MECHANOSENSITIVE CHANNEL MSCL"/>
    <property type="match status" value="1"/>
</dbReference>
<keyword evidence="7 10" id="KW-0406">Ion transport</keyword>
<evidence type="ECO:0000256" key="10">
    <source>
        <dbReference type="HAMAP-Rule" id="MF_00115"/>
    </source>
</evidence>
<keyword evidence="4 10" id="KW-1003">Cell membrane</keyword>
<evidence type="ECO:0000313" key="12">
    <source>
        <dbReference type="Proteomes" id="UP000662873"/>
    </source>
</evidence>
<evidence type="ECO:0000256" key="2">
    <source>
        <dbReference type="ARBA" id="ARBA00007254"/>
    </source>
</evidence>
<dbReference type="Gene3D" id="1.10.1200.120">
    <property type="entry name" value="Large-conductance mechanosensitive channel, MscL, domain 1"/>
    <property type="match status" value="1"/>
</dbReference>
<dbReference type="HAMAP" id="MF_00115">
    <property type="entry name" value="MscL"/>
    <property type="match status" value="1"/>
</dbReference>